<dbReference type="PROSITE" id="PS50104">
    <property type="entry name" value="TIR"/>
    <property type="match status" value="1"/>
</dbReference>
<dbReference type="InterPro" id="IPR044974">
    <property type="entry name" value="Disease_R_plants"/>
</dbReference>
<dbReference type="Gene3D" id="3.40.50.10140">
    <property type="entry name" value="Toll/interleukin-1 receptor homology (TIR) domain"/>
    <property type="match status" value="1"/>
</dbReference>
<dbReference type="EMBL" id="JBJKBG010000003">
    <property type="protein sequence ID" value="KAL3745772.1"/>
    <property type="molecule type" value="Genomic_DNA"/>
</dbReference>
<dbReference type="EMBL" id="JBJKBG010000003">
    <property type="protein sequence ID" value="KAL3745771.1"/>
    <property type="molecule type" value="Genomic_DNA"/>
</dbReference>
<gene>
    <name evidence="2" type="ORF">ACJRO7_014829</name>
</gene>
<dbReference type="Proteomes" id="UP001634007">
    <property type="component" value="Unassembled WGS sequence"/>
</dbReference>
<dbReference type="InterPro" id="IPR000157">
    <property type="entry name" value="TIR_dom"/>
</dbReference>
<sequence>MMSAESTSSGEGRSGRGSTEHEYVMFLSFRGSNTRNGIANHLYNGLVNAALTMPISVFSEAEHLPMSSQFSSQPQVARSEVSIPILSESYAASKRRLCELVQMMENRKSAGHVVMPFFHRVEFDRAFCSHEMCFEQREVEAGQQGLRDLSILKGWESAKIANGHQGEFVRIVGKTVLTEIRQGFQVDVPEILVGIDDHMKKIMGLLDTTGTLAIGIYGMGGIGKIIFTFGGFAHRSFLPDIH</sequence>
<dbReference type="Pfam" id="PF01582">
    <property type="entry name" value="TIR"/>
    <property type="match status" value="1"/>
</dbReference>
<accession>A0ABD3L2H9</accession>
<name>A0ABD3L2H9_EUCGL</name>
<evidence type="ECO:0000313" key="3">
    <source>
        <dbReference type="Proteomes" id="UP001634007"/>
    </source>
</evidence>
<keyword evidence="3" id="KW-1185">Reference proteome</keyword>
<proteinExistence type="predicted"/>
<feature type="domain" description="TIR" evidence="1">
    <location>
        <begin position="21"/>
        <end position="153"/>
    </location>
</feature>
<evidence type="ECO:0000313" key="2">
    <source>
        <dbReference type="EMBL" id="KAL3745772.1"/>
    </source>
</evidence>
<organism evidence="2 3">
    <name type="scientific">Eucalyptus globulus</name>
    <name type="common">Tasmanian blue gum</name>
    <dbReference type="NCBI Taxonomy" id="34317"/>
    <lineage>
        <taxon>Eukaryota</taxon>
        <taxon>Viridiplantae</taxon>
        <taxon>Streptophyta</taxon>
        <taxon>Embryophyta</taxon>
        <taxon>Tracheophyta</taxon>
        <taxon>Spermatophyta</taxon>
        <taxon>Magnoliopsida</taxon>
        <taxon>eudicotyledons</taxon>
        <taxon>Gunneridae</taxon>
        <taxon>Pentapetalae</taxon>
        <taxon>rosids</taxon>
        <taxon>malvids</taxon>
        <taxon>Myrtales</taxon>
        <taxon>Myrtaceae</taxon>
        <taxon>Myrtoideae</taxon>
        <taxon>Eucalypteae</taxon>
        <taxon>Eucalyptus</taxon>
    </lineage>
</organism>
<evidence type="ECO:0000259" key="1">
    <source>
        <dbReference type="PROSITE" id="PS50104"/>
    </source>
</evidence>
<reference evidence="2 3" key="1">
    <citation type="submission" date="2024-11" db="EMBL/GenBank/DDBJ databases">
        <title>Chromosome-level genome assembly of Eucalyptus globulus Labill. provides insights into its genome evolution.</title>
        <authorList>
            <person name="Li X."/>
        </authorList>
    </citation>
    <scope>NUCLEOTIDE SEQUENCE [LARGE SCALE GENOMIC DNA]</scope>
    <source>
        <strain evidence="2">CL2024</strain>
        <tissue evidence="2">Fresh tender leaves</tissue>
    </source>
</reference>
<dbReference type="PANTHER" id="PTHR11017:SF570">
    <property type="entry name" value="DISEASE RESISTANCE PROTEIN (TIR-NBS CLASS)-RELATED"/>
    <property type="match status" value="1"/>
</dbReference>
<dbReference type="SMART" id="SM00255">
    <property type="entry name" value="TIR"/>
    <property type="match status" value="1"/>
</dbReference>
<dbReference type="PANTHER" id="PTHR11017">
    <property type="entry name" value="LEUCINE-RICH REPEAT-CONTAINING PROTEIN"/>
    <property type="match status" value="1"/>
</dbReference>
<dbReference type="InterPro" id="IPR035897">
    <property type="entry name" value="Toll_tir_struct_dom_sf"/>
</dbReference>
<dbReference type="SUPFAM" id="SSF52200">
    <property type="entry name" value="Toll/Interleukin receptor TIR domain"/>
    <property type="match status" value="1"/>
</dbReference>
<dbReference type="AlphaFoldDB" id="A0ABD3L2H9"/>
<protein>
    <recommendedName>
        <fullName evidence="1">TIR domain-containing protein</fullName>
    </recommendedName>
</protein>
<comment type="caution">
    <text evidence="2">The sequence shown here is derived from an EMBL/GenBank/DDBJ whole genome shotgun (WGS) entry which is preliminary data.</text>
</comment>